<organism evidence="3 4">
    <name type="scientific">Agrilactobacillus yilanensis</name>
    <dbReference type="NCBI Taxonomy" id="2485997"/>
    <lineage>
        <taxon>Bacteria</taxon>
        <taxon>Bacillati</taxon>
        <taxon>Bacillota</taxon>
        <taxon>Bacilli</taxon>
        <taxon>Lactobacillales</taxon>
        <taxon>Lactobacillaceae</taxon>
        <taxon>Agrilactobacillus</taxon>
    </lineage>
</organism>
<evidence type="ECO:0000256" key="2">
    <source>
        <dbReference type="ARBA" id="ARBA00023002"/>
    </source>
</evidence>
<name>A0ABW4J8J8_9LACO</name>
<dbReference type="InterPro" id="IPR002347">
    <property type="entry name" value="SDR_fam"/>
</dbReference>
<dbReference type="RefSeq" id="WP_125713520.1">
    <property type="nucleotide sequence ID" value="NZ_JBHTOP010000006.1"/>
</dbReference>
<keyword evidence="2" id="KW-0560">Oxidoreductase</keyword>
<gene>
    <name evidence="3" type="ORF">ACFQ5M_04105</name>
</gene>
<keyword evidence="4" id="KW-1185">Reference proteome</keyword>
<dbReference type="PANTHER" id="PTHR24320:SF274">
    <property type="entry name" value="CHAIN DEHYDROGENASE, PUTATIVE (AFU_ORTHOLOGUE AFUA_4G00440)-RELATED"/>
    <property type="match status" value="1"/>
</dbReference>
<dbReference type="PROSITE" id="PS00061">
    <property type="entry name" value="ADH_SHORT"/>
    <property type="match status" value="1"/>
</dbReference>
<dbReference type="InterPro" id="IPR036291">
    <property type="entry name" value="NAD(P)-bd_dom_sf"/>
</dbReference>
<dbReference type="InterPro" id="IPR020904">
    <property type="entry name" value="Sc_DH/Rdtase_CS"/>
</dbReference>
<dbReference type="EMBL" id="JBHTOP010000006">
    <property type="protein sequence ID" value="MFD1671272.1"/>
    <property type="molecule type" value="Genomic_DNA"/>
</dbReference>
<evidence type="ECO:0000313" key="4">
    <source>
        <dbReference type="Proteomes" id="UP001597267"/>
    </source>
</evidence>
<dbReference type="SUPFAM" id="SSF51735">
    <property type="entry name" value="NAD(P)-binding Rossmann-fold domains"/>
    <property type="match status" value="1"/>
</dbReference>
<comment type="caution">
    <text evidence="3">The sequence shown here is derived from an EMBL/GenBank/DDBJ whole genome shotgun (WGS) entry which is preliminary data.</text>
</comment>
<dbReference type="Pfam" id="PF00106">
    <property type="entry name" value="adh_short"/>
    <property type="match status" value="1"/>
</dbReference>
<accession>A0ABW4J8J8</accession>
<proteinExistence type="inferred from homology"/>
<dbReference type="PRINTS" id="PR00081">
    <property type="entry name" value="GDHRDH"/>
</dbReference>
<sequence>MDKILITGSSTGLGALAAKALLNQHHDVVLHARNQDRAKAAMAQNPTATGVVIGDLSNLADIQSIAQQANQMGPFDAVIHNAGVDSPDSQLTSAVNIMAPYMLTALIKRPKRLIYVSSGMHRGAALDIDHLESTVDYSGSKLALLLLMKAVANKWPDTLVNAVDPGWVPTRMGGSAANDDLEQGYQSQVWLAASNDTQARKSGNYYYHGCLSRYDERVDNQLMQQQLMHKLATLATVEL</sequence>
<dbReference type="Gene3D" id="3.40.50.720">
    <property type="entry name" value="NAD(P)-binding Rossmann-like Domain"/>
    <property type="match status" value="1"/>
</dbReference>
<comment type="similarity">
    <text evidence="1">Belongs to the short-chain dehydrogenases/reductases (SDR) family.</text>
</comment>
<evidence type="ECO:0000256" key="1">
    <source>
        <dbReference type="ARBA" id="ARBA00006484"/>
    </source>
</evidence>
<dbReference type="Proteomes" id="UP001597267">
    <property type="component" value="Unassembled WGS sequence"/>
</dbReference>
<dbReference type="PANTHER" id="PTHR24320">
    <property type="entry name" value="RETINOL DEHYDROGENASE"/>
    <property type="match status" value="1"/>
</dbReference>
<evidence type="ECO:0000313" key="3">
    <source>
        <dbReference type="EMBL" id="MFD1671272.1"/>
    </source>
</evidence>
<reference evidence="4" key="1">
    <citation type="journal article" date="2019" name="Int. J. Syst. Evol. Microbiol.">
        <title>The Global Catalogue of Microorganisms (GCM) 10K type strain sequencing project: providing services to taxonomists for standard genome sequencing and annotation.</title>
        <authorList>
            <consortium name="The Broad Institute Genomics Platform"/>
            <consortium name="The Broad Institute Genome Sequencing Center for Infectious Disease"/>
            <person name="Wu L."/>
            <person name="Ma J."/>
        </authorList>
    </citation>
    <scope>NUCLEOTIDE SEQUENCE [LARGE SCALE GENOMIC DNA]</scope>
    <source>
        <strain evidence="4">CCM 8896</strain>
    </source>
</reference>
<protein>
    <submittedName>
        <fullName evidence="3">SDR family NAD(P)-dependent oxidoreductase</fullName>
    </submittedName>
</protein>